<keyword evidence="6" id="KW-0614">Plasmid</keyword>
<evidence type="ECO:0000259" key="5">
    <source>
        <dbReference type="Pfam" id="PF18313"/>
    </source>
</evidence>
<dbReference type="PANTHER" id="PTHR18919:SF139">
    <property type="entry name" value="THIOLASE-LIKE PROTEIN TYPE 1 ADDITIONAL C-TERMINAL DOMAIN-CONTAINING PROTEIN"/>
    <property type="match status" value="1"/>
</dbReference>
<feature type="compositionally biased region" description="Low complexity" evidence="4">
    <location>
        <begin position="134"/>
        <end position="151"/>
    </location>
</feature>
<evidence type="ECO:0000313" key="7">
    <source>
        <dbReference type="Proteomes" id="UP000057820"/>
    </source>
</evidence>
<evidence type="ECO:0000256" key="4">
    <source>
        <dbReference type="SAM" id="MobiDB-lite"/>
    </source>
</evidence>
<dbReference type="Pfam" id="PF18313">
    <property type="entry name" value="TLP1_add_C"/>
    <property type="match status" value="1"/>
</dbReference>
<dbReference type="KEGG" id="nfr:ERS450000_04420"/>
<keyword evidence="3" id="KW-0012">Acyltransferase</keyword>
<dbReference type="Proteomes" id="UP000057820">
    <property type="component" value="Plasmid 2"/>
</dbReference>
<comment type="similarity">
    <text evidence="1">Belongs to the thiolase-like superfamily. Thiolase family.</text>
</comment>
<dbReference type="SUPFAM" id="SSF53901">
    <property type="entry name" value="Thiolase-like"/>
    <property type="match status" value="2"/>
</dbReference>
<geneLocation type="plasmid" evidence="6">
    <name>2</name>
</geneLocation>
<evidence type="ECO:0000313" key="6">
    <source>
        <dbReference type="EMBL" id="CRY81447.1"/>
    </source>
</evidence>
<keyword evidence="2 6" id="KW-0808">Transferase</keyword>
<dbReference type="InterPro" id="IPR040771">
    <property type="entry name" value="TLP1_add_C"/>
</dbReference>
<dbReference type="EMBL" id="LN868939">
    <property type="protein sequence ID" value="CRY81447.1"/>
    <property type="molecule type" value="Genomic_DNA"/>
</dbReference>
<dbReference type="GO" id="GO:0016746">
    <property type="term" value="F:acyltransferase activity"/>
    <property type="evidence" value="ECO:0007669"/>
    <property type="project" value="UniProtKB-KW"/>
</dbReference>
<evidence type="ECO:0000256" key="1">
    <source>
        <dbReference type="ARBA" id="ARBA00010982"/>
    </source>
</evidence>
<sequence length="509" mass="52625">MLPAGMDPRTPVLVGVGQVVHRSGEPGLPGPVELAAEALRRAGADSGAGDRLVRAADVVAAVASVSKPYPDLAAMVAGELGATPKRTAQTARFGGDGPQRLVNWAAQAIADGRAEVVLIAGAESVAAANAAKRAGTVPDWPDQPADAAPDDVLGSDKGPNSEMETGAGLWGPIYFYALMENALRGRLGLSEPAYLERIGGLWSRFSEIAATNPYAWLPERHSVRGLITATPDNRMVTSPYRKLLVANLSVDQGAGLILCSAAAADAAGVPRERWVFPHGGATGNEVWFVSERADMAASPAIAAVGAQALSDAGVGIDDIAHIDLYSCFPIAVQVGAEALGLPLDDPSRPLSLTGGLTFGGGPGNNYTTHAIAALAERLRAEPDSFGLATALGWYATKHGVGVYSTRPPARLFRAVEVPTPDAHRATAPGYTGPATVESYTVPYRKGPAPERADEPEAVVVSALNPAGARTLVRVSDPGIIAAFTETDPLGAKIDIVAADRITLSERTAR</sequence>
<evidence type="ECO:0000256" key="2">
    <source>
        <dbReference type="ARBA" id="ARBA00022679"/>
    </source>
</evidence>
<feature type="domain" description="Thiolase-like protein type 1 additional C-terminal" evidence="5">
    <location>
        <begin position="425"/>
        <end position="496"/>
    </location>
</feature>
<accession>A0A0H5P1B4</accession>
<dbReference type="Gene3D" id="3.40.47.10">
    <property type="match status" value="1"/>
</dbReference>
<dbReference type="InterPro" id="IPR016039">
    <property type="entry name" value="Thiolase-like"/>
</dbReference>
<name>A0A0H5P1B4_NOCFR</name>
<dbReference type="RefSeq" id="WP_060594030.1">
    <property type="nucleotide sequence ID" value="NZ_CP031418.1"/>
</dbReference>
<proteinExistence type="inferred from homology"/>
<dbReference type="Gene3D" id="2.40.50.840">
    <property type="match status" value="1"/>
</dbReference>
<evidence type="ECO:0000256" key="3">
    <source>
        <dbReference type="ARBA" id="ARBA00023315"/>
    </source>
</evidence>
<feature type="region of interest" description="Disordered" evidence="4">
    <location>
        <begin position="134"/>
        <end position="160"/>
    </location>
</feature>
<gene>
    <name evidence="6" type="ORF">ERS450000_04420</name>
</gene>
<dbReference type="PANTHER" id="PTHR18919">
    <property type="entry name" value="ACETYL-COA C-ACYLTRANSFERASE"/>
    <property type="match status" value="1"/>
</dbReference>
<organism evidence="6 7">
    <name type="scientific">Nocardia farcinica</name>
    <dbReference type="NCBI Taxonomy" id="37329"/>
    <lineage>
        <taxon>Bacteria</taxon>
        <taxon>Bacillati</taxon>
        <taxon>Actinomycetota</taxon>
        <taxon>Actinomycetes</taxon>
        <taxon>Mycobacteriales</taxon>
        <taxon>Nocardiaceae</taxon>
        <taxon>Nocardia</taxon>
    </lineage>
</organism>
<dbReference type="AlphaFoldDB" id="A0A0H5P1B4"/>
<reference evidence="7" key="1">
    <citation type="submission" date="2015-03" db="EMBL/GenBank/DDBJ databases">
        <authorList>
            <consortium name="Pathogen Informatics"/>
        </authorList>
    </citation>
    <scope>NUCLEOTIDE SEQUENCE [LARGE SCALE GENOMIC DNA]</scope>
    <source>
        <strain evidence="7">NCTC11134</strain>
        <plasmid evidence="7">2</plasmid>
    </source>
</reference>
<protein>
    <submittedName>
        <fullName evidence="6">Acetyl-CoA acetyltransferase</fullName>
    </submittedName>
</protein>